<dbReference type="EC" id="1.14.14.1" evidence="6"/>
<dbReference type="PROSITE" id="PS00086">
    <property type="entry name" value="CYTOCHROME_P450"/>
    <property type="match status" value="1"/>
</dbReference>
<dbReference type="GO" id="GO:0016712">
    <property type="term" value="F:oxidoreductase activity, acting on paired donors, with incorporation or reduction of molecular oxygen, reduced flavin or flavoprotein as one donor, and incorporation of one atom of oxygen"/>
    <property type="evidence" value="ECO:0007669"/>
    <property type="project" value="UniProtKB-EC"/>
</dbReference>
<evidence type="ECO:0000256" key="9">
    <source>
        <dbReference type="ARBA" id="ARBA00022824"/>
    </source>
</evidence>
<dbReference type="PRINTS" id="PR00385">
    <property type="entry name" value="P450"/>
</dbReference>
<evidence type="ECO:0000256" key="7">
    <source>
        <dbReference type="ARBA" id="ARBA00022617"/>
    </source>
</evidence>
<dbReference type="InterPro" id="IPR002401">
    <property type="entry name" value="Cyt_P450_E_grp-I"/>
</dbReference>
<sequence length="494" mass="56925">MLFLLLLFLCSLLAIFILKNKNSDYWKKRNVAQVSGLLSKFYFGNVSLPEVYKKVYDDYPGEPYVGIFLGMRPALLIRDVENVQAVMAGEFQSFYKRGIMLNPQDVLADNVLFIDEFGRWKILRHKLSPIFTSSKLKNMFYILERCGRDFVERIKEDPKNVDNPFEALYSYTTASIAASVFGIDAQVKNTMDSPLLDMVKKAIAPTLKSNLIFAIANISPRLLQVFNLKSFGDYEEFFVGVVRNVIENRRNEKQKRHDFIDICLELQDQGMMKDFTTGYELEPSVEVLAAQAFFFFVAGADTSANTMHFTLLELSNNPNILKKVHNEIDELFDKCDEKLTYSDVYEKFPYLDKVVKEALRKFPPIGMIQRMCTKDTILPVGGVRVDKDCTIVLPVYAIHRDEKYYPNPDVFDPERFSPENEAEIPNYAYLPFGEGNRICLGMRLARLQVKVGLAWLLRRYTLVPQSVVPEHFEPSVFALRASKYRYDLVPRSTN</sequence>
<evidence type="ECO:0000256" key="14">
    <source>
        <dbReference type="ARBA" id="ARBA00023136"/>
    </source>
</evidence>
<dbReference type="InterPro" id="IPR050476">
    <property type="entry name" value="Insect_CytP450_Detox"/>
</dbReference>
<dbReference type="GO" id="GO:0005789">
    <property type="term" value="C:endoplasmic reticulum membrane"/>
    <property type="evidence" value="ECO:0007669"/>
    <property type="project" value="UniProtKB-SubCell"/>
</dbReference>
<evidence type="ECO:0000256" key="5">
    <source>
        <dbReference type="ARBA" id="ARBA00010617"/>
    </source>
</evidence>
<evidence type="ECO:0000256" key="10">
    <source>
        <dbReference type="ARBA" id="ARBA00022848"/>
    </source>
</evidence>
<evidence type="ECO:0000256" key="1">
    <source>
        <dbReference type="ARBA" id="ARBA00001971"/>
    </source>
</evidence>
<dbReference type="SUPFAM" id="SSF48264">
    <property type="entry name" value="Cytochrome P450"/>
    <property type="match status" value="1"/>
</dbReference>
<keyword evidence="13 17" id="KW-0503">Monooxygenase</keyword>
<evidence type="ECO:0000256" key="6">
    <source>
        <dbReference type="ARBA" id="ARBA00012109"/>
    </source>
</evidence>
<dbReference type="Gene3D" id="1.10.630.10">
    <property type="entry name" value="Cytochrome P450"/>
    <property type="match status" value="1"/>
</dbReference>
<comment type="subcellular location">
    <subcellularLocation>
        <location evidence="4">Endoplasmic reticulum membrane</location>
        <topology evidence="4">Peripheral membrane protein</topology>
    </subcellularLocation>
    <subcellularLocation>
        <location evidence="3">Microsome membrane</location>
        <topology evidence="3">Peripheral membrane protein</topology>
    </subcellularLocation>
</comment>
<proteinExistence type="inferred from homology"/>
<keyword evidence="8 16" id="KW-0479">Metal-binding</keyword>
<dbReference type="CDD" id="cd11056">
    <property type="entry name" value="CYP6-like"/>
    <property type="match status" value="1"/>
</dbReference>
<evidence type="ECO:0000256" key="2">
    <source>
        <dbReference type="ARBA" id="ARBA00003690"/>
    </source>
</evidence>
<gene>
    <name evidence="18" type="ORF">g.2975</name>
</gene>
<keyword evidence="14" id="KW-0472">Membrane</keyword>
<name>A0A1E1WPZ7_PECGO</name>
<dbReference type="PRINTS" id="PR00463">
    <property type="entry name" value="EP450I"/>
</dbReference>
<comment type="function">
    <text evidence="2">May be involved in the metabolism of insect hormones and in the breakdown of synthetic insecticides.</text>
</comment>
<keyword evidence="12 16" id="KW-0408">Iron</keyword>
<evidence type="ECO:0000256" key="16">
    <source>
        <dbReference type="PIRSR" id="PIRSR602401-1"/>
    </source>
</evidence>
<accession>A0A1E1WPZ7</accession>
<protein>
    <recommendedName>
        <fullName evidence="6">unspecific monooxygenase</fullName>
        <ecNumber evidence="6">1.14.14.1</ecNumber>
    </recommendedName>
</protein>
<evidence type="ECO:0000256" key="12">
    <source>
        <dbReference type="ARBA" id="ARBA00023004"/>
    </source>
</evidence>
<evidence type="ECO:0000256" key="15">
    <source>
        <dbReference type="ARBA" id="ARBA00047827"/>
    </source>
</evidence>
<dbReference type="PANTHER" id="PTHR24292:SF84">
    <property type="entry name" value="CYTOCHROME P450 28A5-RELATED"/>
    <property type="match status" value="1"/>
</dbReference>
<evidence type="ECO:0000256" key="17">
    <source>
        <dbReference type="RuleBase" id="RU000461"/>
    </source>
</evidence>
<evidence type="ECO:0000256" key="3">
    <source>
        <dbReference type="ARBA" id="ARBA00004174"/>
    </source>
</evidence>
<dbReference type="FunFam" id="1.10.630.10:FF:000182">
    <property type="entry name" value="Cytochrome P450 3A4"/>
    <property type="match status" value="1"/>
</dbReference>
<dbReference type="InterPro" id="IPR036396">
    <property type="entry name" value="Cyt_P450_sf"/>
</dbReference>
<organism evidence="18">
    <name type="scientific">Pectinophora gossypiella</name>
    <name type="common">Cotton pink bollworm</name>
    <name type="synonym">Depressaria gossypiella</name>
    <dbReference type="NCBI Taxonomy" id="13191"/>
    <lineage>
        <taxon>Eukaryota</taxon>
        <taxon>Metazoa</taxon>
        <taxon>Ecdysozoa</taxon>
        <taxon>Arthropoda</taxon>
        <taxon>Hexapoda</taxon>
        <taxon>Insecta</taxon>
        <taxon>Pterygota</taxon>
        <taxon>Neoptera</taxon>
        <taxon>Endopterygota</taxon>
        <taxon>Lepidoptera</taxon>
        <taxon>Glossata</taxon>
        <taxon>Ditrysia</taxon>
        <taxon>Gelechioidea</taxon>
        <taxon>Gelechiidae</taxon>
        <taxon>Apatetrinae</taxon>
        <taxon>Pectinophora</taxon>
    </lineage>
</organism>
<keyword evidence="9" id="KW-0256">Endoplasmic reticulum</keyword>
<dbReference type="PANTHER" id="PTHR24292">
    <property type="entry name" value="CYTOCHROME P450"/>
    <property type="match status" value="1"/>
</dbReference>
<reference evidence="18" key="1">
    <citation type="submission" date="2015-09" db="EMBL/GenBank/DDBJ databases">
        <title>De novo assembly of Pectinophora gossypiella (Pink Bollworm) gut transcriptome.</title>
        <authorList>
            <person name="Tassone E.E."/>
        </authorList>
    </citation>
    <scope>NUCLEOTIDE SEQUENCE</scope>
</reference>
<dbReference type="GO" id="GO:0020037">
    <property type="term" value="F:heme binding"/>
    <property type="evidence" value="ECO:0007669"/>
    <property type="project" value="InterPro"/>
</dbReference>
<dbReference type="OrthoDB" id="1470350at2759"/>
<keyword evidence="7 16" id="KW-0349">Heme</keyword>
<evidence type="ECO:0000256" key="11">
    <source>
        <dbReference type="ARBA" id="ARBA00023002"/>
    </source>
</evidence>
<dbReference type="EMBL" id="GDQN01001965">
    <property type="protein sequence ID" value="JAT89089.1"/>
    <property type="molecule type" value="Transcribed_RNA"/>
</dbReference>
<dbReference type="AlphaFoldDB" id="A0A1E1WPZ7"/>
<dbReference type="GO" id="GO:0005506">
    <property type="term" value="F:iron ion binding"/>
    <property type="evidence" value="ECO:0007669"/>
    <property type="project" value="InterPro"/>
</dbReference>
<feature type="binding site" description="axial binding residue" evidence="16">
    <location>
        <position position="439"/>
    </location>
    <ligand>
        <name>heme</name>
        <dbReference type="ChEBI" id="CHEBI:30413"/>
    </ligand>
    <ligandPart>
        <name>Fe</name>
        <dbReference type="ChEBI" id="CHEBI:18248"/>
    </ligandPart>
</feature>
<comment type="catalytic activity">
    <reaction evidence="15">
        <text>an organic molecule + reduced [NADPH--hemoprotein reductase] + O2 = an alcohol + oxidized [NADPH--hemoprotein reductase] + H2O + H(+)</text>
        <dbReference type="Rhea" id="RHEA:17149"/>
        <dbReference type="Rhea" id="RHEA-COMP:11964"/>
        <dbReference type="Rhea" id="RHEA-COMP:11965"/>
        <dbReference type="ChEBI" id="CHEBI:15377"/>
        <dbReference type="ChEBI" id="CHEBI:15378"/>
        <dbReference type="ChEBI" id="CHEBI:15379"/>
        <dbReference type="ChEBI" id="CHEBI:30879"/>
        <dbReference type="ChEBI" id="CHEBI:57618"/>
        <dbReference type="ChEBI" id="CHEBI:58210"/>
        <dbReference type="ChEBI" id="CHEBI:142491"/>
        <dbReference type="EC" id="1.14.14.1"/>
    </reaction>
</comment>
<dbReference type="InterPro" id="IPR017972">
    <property type="entry name" value="Cyt_P450_CS"/>
</dbReference>
<evidence type="ECO:0000313" key="18">
    <source>
        <dbReference type="EMBL" id="JAT89089.1"/>
    </source>
</evidence>
<evidence type="ECO:0000256" key="13">
    <source>
        <dbReference type="ARBA" id="ARBA00023033"/>
    </source>
</evidence>
<dbReference type="InterPro" id="IPR001128">
    <property type="entry name" value="Cyt_P450"/>
</dbReference>
<comment type="cofactor">
    <cofactor evidence="1 16">
        <name>heme</name>
        <dbReference type="ChEBI" id="CHEBI:30413"/>
    </cofactor>
</comment>
<keyword evidence="11 17" id="KW-0560">Oxidoreductase</keyword>
<comment type="similarity">
    <text evidence="5 17">Belongs to the cytochrome P450 family.</text>
</comment>
<keyword evidence="10" id="KW-0492">Microsome</keyword>
<evidence type="ECO:0000256" key="4">
    <source>
        <dbReference type="ARBA" id="ARBA00004406"/>
    </source>
</evidence>
<evidence type="ECO:0000256" key="8">
    <source>
        <dbReference type="ARBA" id="ARBA00022723"/>
    </source>
</evidence>
<dbReference type="Pfam" id="PF00067">
    <property type="entry name" value="p450"/>
    <property type="match status" value="1"/>
</dbReference>